<gene>
    <name evidence="3" type="ORF">HOLleu_13262</name>
</gene>
<keyword evidence="1" id="KW-0472">Membrane</keyword>
<keyword evidence="1" id="KW-0812">Transmembrane</keyword>
<dbReference type="Proteomes" id="UP001152320">
    <property type="component" value="Chromosome 5"/>
</dbReference>
<evidence type="ECO:0000313" key="3">
    <source>
        <dbReference type="EMBL" id="KAJ8042251.1"/>
    </source>
</evidence>
<dbReference type="InterPro" id="IPR019170">
    <property type="entry name" value="Meckelin"/>
</dbReference>
<dbReference type="EMBL" id="JAIZAY010000005">
    <property type="protein sequence ID" value="KAJ8042251.1"/>
    <property type="molecule type" value="Genomic_DNA"/>
</dbReference>
<feature type="signal peptide" evidence="2">
    <location>
        <begin position="1"/>
        <end position="25"/>
    </location>
</feature>
<dbReference type="AlphaFoldDB" id="A0A9Q1CBH3"/>
<organism evidence="3 4">
    <name type="scientific">Holothuria leucospilota</name>
    <name type="common">Black long sea cucumber</name>
    <name type="synonym">Mertensiothuria leucospilota</name>
    <dbReference type="NCBI Taxonomy" id="206669"/>
    <lineage>
        <taxon>Eukaryota</taxon>
        <taxon>Metazoa</taxon>
        <taxon>Echinodermata</taxon>
        <taxon>Eleutherozoa</taxon>
        <taxon>Echinozoa</taxon>
        <taxon>Holothuroidea</taxon>
        <taxon>Aspidochirotacea</taxon>
        <taxon>Aspidochirotida</taxon>
        <taxon>Holothuriidae</taxon>
        <taxon>Holothuria</taxon>
    </lineage>
</organism>
<accession>A0A9Q1CBH3</accession>
<feature type="transmembrane region" description="Helical" evidence="1">
    <location>
        <begin position="935"/>
        <end position="962"/>
    </location>
</feature>
<keyword evidence="2" id="KW-0732">Signal</keyword>
<feature type="chain" id="PRO_5040221825" evidence="2">
    <location>
        <begin position="26"/>
        <end position="986"/>
    </location>
</feature>
<evidence type="ECO:0000256" key="1">
    <source>
        <dbReference type="SAM" id="Phobius"/>
    </source>
</evidence>
<feature type="transmembrane region" description="Helical" evidence="1">
    <location>
        <begin position="510"/>
        <end position="528"/>
    </location>
</feature>
<keyword evidence="4" id="KW-1185">Reference proteome</keyword>
<evidence type="ECO:0000313" key="4">
    <source>
        <dbReference type="Proteomes" id="UP001152320"/>
    </source>
</evidence>
<feature type="transmembrane region" description="Helical" evidence="1">
    <location>
        <begin position="674"/>
        <end position="695"/>
    </location>
</feature>
<comment type="caution">
    <text evidence="3">The sequence shown here is derived from an EMBL/GenBank/DDBJ whole genome shotgun (WGS) entry which is preliminary data.</text>
</comment>
<proteinExistence type="predicted"/>
<dbReference type="Pfam" id="PF09773">
    <property type="entry name" value="Meckelin"/>
    <property type="match status" value="1"/>
</dbReference>
<sequence length="986" mass="110962">MATQSVFGGLIYFSFFLASIKVIHCQDYGIPFAVVGDCTGETFYNFAELRCQSCGASQTGSSDGLSCDCASGFKLVSDSGGIDITCEACANNEVTTSDGKNCIPCESGVPNPVTRTCPCNEGEITVEYEEDGSLLDSSQCLPCVATTEPDIEGSECVFCHQSFVDASADCDCPPPYEQSGGICFSSGDLLQTLPSDYNVPFESIGDDSGFASWFFIEYYSAAEALCRLYKNLTACQLLSNQCVMVDYNQDDYGTTCDAYIEIRDGFSSSNAYDIPDWPSNMPWLYYTDDVEQVLTESTIQTSFRTNTSSEQSMLNIFVAEYNATGSFLGLHPAENGKLQLCPDTTEKLNAAYQFGTTYSSSCTIPSRSFWDVYKTAFFDSYIHYVDLNGNEKLYPIPVLVDNYKENGVFVNQMAVQRDWQLTRRFFLVDNVSGKTAVDSPARYVRYASDIEFQITLQSEEGEARNGKIYPPLLKIKYSELSQENDYAGATSARINFKVTYTMDQAGGQRAMSISLGVLSALAALYGLLKSNAWRRRSGLIYIDIKTMFKFVAFTFGLLGNVFFAVIFCYSLYWLLFFKKQDVFNVVLPTRIQESAFIAYVVMAFIFKGFDVLHLFAVQCTTDIFLIDWERSRGRLVQANDSTVSKGNQAPISIWRTYFVANEWNELQATRKSHVGLQLLTTLFLLEVIGLVHLTTTDPVGSVTPDPNAYYGNYDVILRFGVASGIYLIIGIVQWIFFTFVYERFVEDSLQNFVDLCSMANISVFILSANNYGHYIHGRSVHGFSDTNMKEMRAQLKREEENLVGQRGLLPSTDQQTFEVLLQNKFRENYDRILQPLNLTRAEQQRANQAQSNRTGTKVDTSLEAYATMNKFLSAFIDHGMRDIDYIVKDKLLFEKLLDMEFYDPMDKGFVFNDDGHSFDQVIFFGHESTLLLFELLLFCVVDLIFQNYLMAGIVTFIASMFVSKIRGSLGRYNLAKKTLVDERFLI</sequence>
<feature type="transmembrane region" description="Helical" evidence="1">
    <location>
        <begin position="715"/>
        <end position="740"/>
    </location>
</feature>
<reference evidence="3" key="1">
    <citation type="submission" date="2021-10" db="EMBL/GenBank/DDBJ databases">
        <title>Tropical sea cucumber genome reveals ecological adaptation and Cuvierian tubules defense mechanism.</title>
        <authorList>
            <person name="Chen T."/>
        </authorList>
    </citation>
    <scope>NUCLEOTIDE SEQUENCE</scope>
    <source>
        <strain evidence="3">Nanhai2018</strain>
        <tissue evidence="3">Muscle</tissue>
    </source>
</reference>
<keyword evidence="1" id="KW-1133">Transmembrane helix</keyword>
<dbReference type="GO" id="GO:0036038">
    <property type="term" value="C:MKS complex"/>
    <property type="evidence" value="ECO:0007669"/>
    <property type="project" value="InterPro"/>
</dbReference>
<name>A0A9Q1CBH3_HOLLE</name>
<dbReference type="GO" id="GO:0060271">
    <property type="term" value="P:cilium assembly"/>
    <property type="evidence" value="ECO:0007669"/>
    <property type="project" value="InterPro"/>
</dbReference>
<dbReference type="PANTHER" id="PTHR21274:SF0">
    <property type="entry name" value="MECKELIN"/>
    <property type="match status" value="1"/>
</dbReference>
<protein>
    <submittedName>
        <fullName evidence="3">Meckelin</fullName>
    </submittedName>
</protein>
<dbReference type="PANTHER" id="PTHR21274">
    <property type="entry name" value="MECKELIN"/>
    <property type="match status" value="1"/>
</dbReference>
<feature type="transmembrane region" description="Helical" evidence="1">
    <location>
        <begin position="596"/>
        <end position="625"/>
    </location>
</feature>
<feature type="transmembrane region" description="Helical" evidence="1">
    <location>
        <begin position="548"/>
        <end position="576"/>
    </location>
</feature>
<evidence type="ECO:0000256" key="2">
    <source>
        <dbReference type="SAM" id="SignalP"/>
    </source>
</evidence>
<dbReference type="OrthoDB" id="419138at2759"/>